<keyword evidence="2" id="KW-0378">Hydrolase</keyword>
<evidence type="ECO:0000313" key="5">
    <source>
        <dbReference type="Proteomes" id="UP000076405"/>
    </source>
</evidence>
<dbReference type="GO" id="GO:0016787">
    <property type="term" value="F:hydrolase activity"/>
    <property type="evidence" value="ECO:0007669"/>
    <property type="project" value="UniProtKB-KW"/>
</dbReference>
<dbReference type="RefSeq" id="WP_056986006.1">
    <property type="nucleotide sequence ID" value="NZ_BAAAXI010000020.1"/>
</dbReference>
<evidence type="ECO:0000313" key="4">
    <source>
        <dbReference type="Proteomes" id="UP000076244"/>
    </source>
</evidence>
<protein>
    <submittedName>
        <fullName evidence="2">Cell surface hydrolase (Putative)</fullName>
    </submittedName>
</protein>
<dbReference type="EMBL" id="CP012275">
    <property type="protein sequence ID" value="AMV62975.1"/>
    <property type="molecule type" value="Genomic_DNA"/>
</dbReference>
<dbReference type="EMBL" id="CP012288">
    <property type="protein sequence ID" value="AMV67137.1"/>
    <property type="molecule type" value="Genomic_DNA"/>
</dbReference>
<dbReference type="OrthoDB" id="503948at2"/>
<name>A0A0R2HL99_9LACO</name>
<dbReference type="InterPro" id="IPR029058">
    <property type="entry name" value="AB_hydrolase_fold"/>
</dbReference>
<sequence>MNAVTIFVHGFNGGVHSTRNMISSAQHAGLAKQVMTATITRYGRITISESKNMRVKNPIVQVLFENNRAPEFVQINWLHSLLILLKREFNVMEYNGVGHSLGSNDLVNEALMYGDDLRVPKLKKLLTIAGPFDGLQGFLGAQPVPKILKMDYRPVHQTKHFKRMLTYRDHFPKGVQLFNVVGKIEGHFDNDCFVSVNSARSVKYLLHGVLKNYRELLVTGEEGYHCSLNHNPLVFNSVNDFLWTEHPNLPNMQTRSTDAQALESNENKTLATTAV</sequence>
<organism evidence="2 5">
    <name type="scientific">Pediococcus damnosus</name>
    <dbReference type="NCBI Taxonomy" id="51663"/>
    <lineage>
        <taxon>Bacteria</taxon>
        <taxon>Bacillati</taxon>
        <taxon>Bacillota</taxon>
        <taxon>Bacilli</taxon>
        <taxon>Lactobacillales</taxon>
        <taxon>Lactobacillaceae</taxon>
        <taxon>Pediococcus</taxon>
    </lineage>
</organism>
<feature type="region of interest" description="Disordered" evidence="1">
    <location>
        <begin position="252"/>
        <end position="275"/>
    </location>
</feature>
<dbReference type="Gene3D" id="3.40.50.1820">
    <property type="entry name" value="alpha/beta hydrolase"/>
    <property type="match status" value="1"/>
</dbReference>
<gene>
    <name evidence="2" type="ORF">ADU70_1491</name>
    <name evidence="3" type="ORF">ADU72_1204</name>
</gene>
<reference evidence="4 5" key="1">
    <citation type="journal article" date="2016" name="PLoS ONE">
        <title>The Identification of Novel Diagnostic Marker Genes for the Detection of Beer Spoiling Pediococcus damnosus Strains Using the BlAst Diagnostic Gene findEr.</title>
        <authorList>
            <person name="Behr J."/>
            <person name="Geissler A.J."/>
            <person name="Schmid J."/>
            <person name="Zehe A."/>
            <person name="Vogel R.F."/>
        </authorList>
    </citation>
    <scope>NUCLEOTIDE SEQUENCE [LARGE SCALE GENOMIC DNA]</scope>
    <source>
        <strain evidence="2 5">TMW 2.1533</strain>
        <strain evidence="3 4">TMW 2.1535</strain>
    </source>
</reference>
<dbReference type="Proteomes" id="UP000076405">
    <property type="component" value="Chromosome"/>
</dbReference>
<dbReference type="AlphaFoldDB" id="A0A0R2HL99"/>
<evidence type="ECO:0000313" key="2">
    <source>
        <dbReference type="EMBL" id="AMV62975.1"/>
    </source>
</evidence>
<dbReference type="SUPFAM" id="SSF53474">
    <property type="entry name" value="alpha/beta-Hydrolases"/>
    <property type="match status" value="1"/>
</dbReference>
<dbReference type="InterPro" id="IPR010315">
    <property type="entry name" value="DUF915_hydro-like"/>
</dbReference>
<dbReference type="Proteomes" id="UP000076244">
    <property type="component" value="Chromosome"/>
</dbReference>
<evidence type="ECO:0000256" key="1">
    <source>
        <dbReference type="SAM" id="MobiDB-lite"/>
    </source>
</evidence>
<evidence type="ECO:0000313" key="3">
    <source>
        <dbReference type="EMBL" id="AMV67137.1"/>
    </source>
</evidence>
<accession>A0A0R2HL99</accession>
<dbReference type="Pfam" id="PF06028">
    <property type="entry name" value="DUF915"/>
    <property type="match status" value="1"/>
</dbReference>
<keyword evidence="4" id="KW-1185">Reference proteome</keyword>
<dbReference type="KEGG" id="pdm:ADU72_1204"/>
<proteinExistence type="predicted"/>